<protein>
    <submittedName>
        <fullName evidence="1">Uncharacterized protein</fullName>
    </submittedName>
</protein>
<accession>A0A7S2P386</accession>
<proteinExistence type="predicted"/>
<organism evidence="1">
    <name type="scientific">Zooxanthella nutricula</name>
    <dbReference type="NCBI Taxonomy" id="1333877"/>
    <lineage>
        <taxon>Eukaryota</taxon>
        <taxon>Sar</taxon>
        <taxon>Alveolata</taxon>
        <taxon>Dinophyceae</taxon>
        <taxon>Peridiniales</taxon>
        <taxon>Peridiniales incertae sedis</taxon>
        <taxon>Zooxanthella</taxon>
    </lineage>
</organism>
<gene>
    <name evidence="1" type="ORF">BRAN1462_LOCUS29121</name>
</gene>
<dbReference type="EMBL" id="HBGW01045854">
    <property type="protein sequence ID" value="CAD9573343.1"/>
    <property type="molecule type" value="Transcribed_RNA"/>
</dbReference>
<dbReference type="AlphaFoldDB" id="A0A7S2P386"/>
<reference evidence="1" key="1">
    <citation type="submission" date="2021-01" db="EMBL/GenBank/DDBJ databases">
        <authorList>
            <person name="Corre E."/>
            <person name="Pelletier E."/>
            <person name="Niang G."/>
            <person name="Scheremetjew M."/>
            <person name="Finn R."/>
            <person name="Kale V."/>
            <person name="Holt S."/>
            <person name="Cochrane G."/>
            <person name="Meng A."/>
            <person name="Brown T."/>
            <person name="Cohen L."/>
        </authorList>
    </citation>
    <scope>NUCLEOTIDE SEQUENCE</scope>
    <source>
        <strain evidence="1">RCC3387</strain>
    </source>
</reference>
<name>A0A7S2P386_9DINO</name>
<sequence length="148" mass="17079">MGRVGCPHLATLGALQERWVARRHRPFLAEVYDATIFGDWGPPDLSRFWAQMARARPRKRLQAPDVTTFRAALELPTSHPGEFNCRLFVLRAWSRKARRAIAQQIRKIQAKTFSRRRARALAKFTRLRQRCDALDEVAQAAARWVTNA</sequence>
<evidence type="ECO:0000313" key="1">
    <source>
        <dbReference type="EMBL" id="CAD9573343.1"/>
    </source>
</evidence>